<evidence type="ECO:0000313" key="3">
    <source>
        <dbReference type="EMBL" id="GJE75575.1"/>
    </source>
</evidence>
<organism evidence="3 4">
    <name type="scientific">Methylorubrum suomiense</name>
    <dbReference type="NCBI Taxonomy" id="144191"/>
    <lineage>
        <taxon>Bacteria</taxon>
        <taxon>Pseudomonadati</taxon>
        <taxon>Pseudomonadota</taxon>
        <taxon>Alphaproteobacteria</taxon>
        <taxon>Hyphomicrobiales</taxon>
        <taxon>Methylobacteriaceae</taxon>
        <taxon>Methylorubrum</taxon>
    </lineage>
</organism>
<keyword evidence="4" id="KW-1185">Reference proteome</keyword>
<reference evidence="3" key="2">
    <citation type="submission" date="2021-08" db="EMBL/GenBank/DDBJ databases">
        <authorList>
            <person name="Tani A."/>
            <person name="Ola A."/>
            <person name="Ogura Y."/>
            <person name="Katsura K."/>
            <person name="Hayashi T."/>
        </authorList>
    </citation>
    <scope>NUCLEOTIDE SEQUENCE</scope>
    <source>
        <strain evidence="3">DSM 14458</strain>
    </source>
</reference>
<dbReference type="PROSITE" id="PS51318">
    <property type="entry name" value="TAT"/>
    <property type="match status" value="1"/>
</dbReference>
<feature type="region of interest" description="Disordered" evidence="1">
    <location>
        <begin position="177"/>
        <end position="217"/>
    </location>
</feature>
<proteinExistence type="predicted"/>
<dbReference type="Pfam" id="PF00174">
    <property type="entry name" value="Oxidored_molyb"/>
    <property type="match status" value="2"/>
</dbReference>
<dbReference type="Proteomes" id="UP001055093">
    <property type="component" value="Unassembled WGS sequence"/>
</dbReference>
<dbReference type="InterPro" id="IPR006311">
    <property type="entry name" value="TAT_signal"/>
</dbReference>
<feature type="domain" description="Oxidoreductase molybdopterin-binding" evidence="2">
    <location>
        <begin position="99"/>
        <end position="178"/>
    </location>
</feature>
<accession>A0ABQ4UU99</accession>
<comment type="caution">
    <text evidence="3">The sequence shown here is derived from an EMBL/GenBank/DDBJ whole genome shotgun (WGS) entry which is preliminary data.</text>
</comment>
<dbReference type="EMBL" id="BPRE01000006">
    <property type="protein sequence ID" value="GJE75575.1"/>
    <property type="molecule type" value="Genomic_DNA"/>
</dbReference>
<evidence type="ECO:0000259" key="2">
    <source>
        <dbReference type="Pfam" id="PF00174"/>
    </source>
</evidence>
<reference evidence="3" key="1">
    <citation type="journal article" date="2021" name="Front. Microbiol.">
        <title>Comprehensive Comparative Genomics and Phenotyping of Methylobacterium Species.</title>
        <authorList>
            <person name="Alessa O."/>
            <person name="Ogura Y."/>
            <person name="Fujitani Y."/>
            <person name="Takami H."/>
            <person name="Hayashi T."/>
            <person name="Sahin N."/>
            <person name="Tani A."/>
        </authorList>
    </citation>
    <scope>NUCLEOTIDE SEQUENCE</scope>
    <source>
        <strain evidence="3">DSM 14458</strain>
    </source>
</reference>
<name>A0ABQ4UU99_9HYPH</name>
<dbReference type="SUPFAM" id="SSF56524">
    <property type="entry name" value="Oxidoreductase molybdopterin-binding domain"/>
    <property type="match status" value="1"/>
</dbReference>
<dbReference type="InterPro" id="IPR000572">
    <property type="entry name" value="OxRdtase_Mopterin-bd_dom"/>
</dbReference>
<feature type="domain" description="Oxidoreductase molybdopterin-binding" evidence="2">
    <location>
        <begin position="213"/>
        <end position="278"/>
    </location>
</feature>
<evidence type="ECO:0000313" key="4">
    <source>
        <dbReference type="Proteomes" id="UP001055093"/>
    </source>
</evidence>
<dbReference type="RefSeq" id="WP_137827676.1">
    <property type="nucleotide sequence ID" value="NZ_BPRE01000006.1"/>
</dbReference>
<dbReference type="PROSITE" id="PS51257">
    <property type="entry name" value="PROKAR_LIPOPROTEIN"/>
    <property type="match status" value="1"/>
</dbReference>
<dbReference type="PANTHER" id="PTHR43032:SF2">
    <property type="entry name" value="BLL0505 PROTEIN"/>
    <property type="match status" value="1"/>
</dbReference>
<dbReference type="Gene3D" id="3.90.420.10">
    <property type="entry name" value="Oxidoreductase, molybdopterin-binding domain"/>
    <property type="match status" value="1"/>
</dbReference>
<sequence length="302" mass="33070">MKPRLRIPAPHRRGFLSAAAGLLGVSALGGCDRFAVTPTGRQTLRLGEDANLFVQRLLLTPASLAKEFPDSEISPWFKPNGTVDPQDRDYKSLAGQNFGNWKLRVDGLVETPQDLSLADLRALPARTQTTRHDCVEGWSAIGKWTGVPLAEVLKRAGLKPEARYIVFHCADTMEYSMSGESENANPGMTARAEGDENQASDSKAAGAEAPDADEPTGTPIRYYESIDLTDAYHPQTILAYDLNGKALPVSNGAPLRLRVERQLGYKQAKYVMRIEVRDSLKGIGEGGGGYWEDRGYEWYAGI</sequence>
<evidence type="ECO:0000256" key="1">
    <source>
        <dbReference type="SAM" id="MobiDB-lite"/>
    </source>
</evidence>
<dbReference type="InterPro" id="IPR036374">
    <property type="entry name" value="OxRdtase_Mopterin-bd_sf"/>
</dbReference>
<dbReference type="PANTHER" id="PTHR43032">
    <property type="entry name" value="PROTEIN-METHIONINE-SULFOXIDE REDUCTASE"/>
    <property type="match status" value="1"/>
</dbReference>
<protein>
    <recommendedName>
        <fullName evidence="2">Oxidoreductase molybdopterin-binding domain-containing protein</fullName>
    </recommendedName>
</protein>
<gene>
    <name evidence="3" type="primary">yedY1_1</name>
    <name evidence="3" type="ORF">BGCPKDLD_2160</name>
</gene>